<sequence>MDSASASRADTCEVTAILVLLVCRWHSTGHLGPEAGGEADSRRRHRQRQRVGGISAGVDIKVDECVLVIGKVATLQGIKHIIELHKLVNLSCNTGAASQGMLHWNLEALELHRLLACAEAGPAAAAAAQASAPARQHT</sequence>
<organism evidence="1 2">
    <name type="scientific">Chlorella vulgaris</name>
    <name type="common">Green alga</name>
    <dbReference type="NCBI Taxonomy" id="3077"/>
    <lineage>
        <taxon>Eukaryota</taxon>
        <taxon>Viridiplantae</taxon>
        <taxon>Chlorophyta</taxon>
        <taxon>core chlorophytes</taxon>
        <taxon>Trebouxiophyceae</taxon>
        <taxon>Chlorellales</taxon>
        <taxon>Chlorellaceae</taxon>
        <taxon>Chlorella clade</taxon>
        <taxon>Chlorella</taxon>
    </lineage>
</organism>
<reference evidence="1" key="2">
    <citation type="submission" date="2020-11" db="EMBL/GenBank/DDBJ databases">
        <authorList>
            <person name="Cecchin M."/>
            <person name="Marcolungo L."/>
            <person name="Rossato M."/>
            <person name="Girolomoni L."/>
            <person name="Cosentino E."/>
            <person name="Cuine S."/>
            <person name="Li-Beisson Y."/>
            <person name="Delledonne M."/>
            <person name="Ballottari M."/>
        </authorList>
    </citation>
    <scope>NUCLEOTIDE SEQUENCE</scope>
    <source>
        <strain evidence="1">211/11P</strain>
        <tissue evidence="1">Whole cell</tissue>
    </source>
</reference>
<accession>A0A9D4YT73</accession>
<dbReference type="EMBL" id="SIDB01000012">
    <property type="protein sequence ID" value="KAI3424839.1"/>
    <property type="molecule type" value="Genomic_DNA"/>
</dbReference>
<protein>
    <submittedName>
        <fullName evidence="1">Uncharacterized protein</fullName>
    </submittedName>
</protein>
<evidence type="ECO:0000313" key="1">
    <source>
        <dbReference type="EMBL" id="KAI3424839.1"/>
    </source>
</evidence>
<name>A0A9D4YT73_CHLVU</name>
<keyword evidence="2" id="KW-1185">Reference proteome</keyword>
<comment type="caution">
    <text evidence="1">The sequence shown here is derived from an EMBL/GenBank/DDBJ whole genome shotgun (WGS) entry which is preliminary data.</text>
</comment>
<gene>
    <name evidence="1" type="ORF">D9Q98_008225</name>
</gene>
<dbReference type="Proteomes" id="UP001055712">
    <property type="component" value="Unassembled WGS sequence"/>
</dbReference>
<proteinExistence type="predicted"/>
<reference evidence="1" key="1">
    <citation type="journal article" date="2019" name="Plant J.">
        <title>Chlorella vulgaris genome assembly and annotation reveals the molecular basis for metabolic acclimation to high light conditions.</title>
        <authorList>
            <person name="Cecchin M."/>
            <person name="Marcolungo L."/>
            <person name="Rossato M."/>
            <person name="Girolomoni L."/>
            <person name="Cosentino E."/>
            <person name="Cuine S."/>
            <person name="Li-Beisson Y."/>
            <person name="Delledonne M."/>
            <person name="Ballottari M."/>
        </authorList>
    </citation>
    <scope>NUCLEOTIDE SEQUENCE</scope>
    <source>
        <strain evidence="1">211/11P</strain>
    </source>
</reference>
<dbReference type="AlphaFoldDB" id="A0A9D4YT73"/>
<evidence type="ECO:0000313" key="2">
    <source>
        <dbReference type="Proteomes" id="UP001055712"/>
    </source>
</evidence>